<feature type="domain" description="PAS" evidence="8">
    <location>
        <begin position="211"/>
        <end position="266"/>
    </location>
</feature>
<dbReference type="Pfam" id="PF00989">
    <property type="entry name" value="PAS"/>
    <property type="match status" value="1"/>
</dbReference>
<dbReference type="InterPro" id="IPR013767">
    <property type="entry name" value="PAS_fold"/>
</dbReference>
<keyword evidence="3" id="KW-0805">Transcription regulation</keyword>
<keyword evidence="10" id="KW-1185">Reference proteome</keyword>
<dbReference type="SUPFAM" id="SSF55785">
    <property type="entry name" value="PYP-like sensor domain (PAS domain)"/>
    <property type="match status" value="2"/>
</dbReference>
<evidence type="ECO:0000256" key="1">
    <source>
        <dbReference type="ARBA" id="ARBA00004123"/>
    </source>
</evidence>
<sequence>MRGGATPAIPNPREAPIKELGSYLLQTLDGFIFVVAPDGKIMYISETASVHLGLSQVELTGNSIYEYIHPADHDEMTAVLTPTLFPPGSAPPHDHESERAFFLRMKCVLAKRNAGLTNGGYKDRNIEKYPNTKELSGADYHPNKTKITHYPHKFVAKACNSLFRVLKSETIQRRFWPVRSRVLPKHGLGRRRPFVASSAITEIKLHTNMFMFRASLDLKLIFLDARVAQLTGYEPQDLIEKTLYHYVHGSDILALRYSHHQLLHKGQVTTKYYRFLCKGGGWVWMQSYATIVHNSRSSRPHCIVSVNYVLSDFEVKELILNLAQGPPRDDLPNSPQSPLHTPLRVPSQQKYQPSHVTRPPTSIISPQASSVTDDDFSDSNGGVGYPPPEYPVFLHNFDEPYYPHQDMFFPYADAELGQHHLLNASQRPFSASSSSCSSSESEHLHLQNLSTNAYCENIHGHNFSVNCFNNNQNGAQAHSWQGHEFKPIGHQANSAAGYTSVIVDAQAYQLANEFVH</sequence>
<evidence type="ECO:0000259" key="8">
    <source>
        <dbReference type="PROSITE" id="PS50112"/>
    </source>
</evidence>
<name>A0ABQ9K816_9CUCU</name>
<dbReference type="Pfam" id="PF08447">
    <property type="entry name" value="PAS_3"/>
    <property type="match status" value="1"/>
</dbReference>
<dbReference type="PANTHER" id="PTHR23043:SF36">
    <property type="entry name" value="PROTEIN SINGLE-MINDED"/>
    <property type="match status" value="1"/>
</dbReference>
<keyword evidence="2" id="KW-0677">Repeat</keyword>
<evidence type="ECO:0000256" key="5">
    <source>
        <dbReference type="ARBA" id="ARBA00023163"/>
    </source>
</evidence>
<feature type="compositionally biased region" description="Polar residues" evidence="7">
    <location>
        <begin position="346"/>
        <end position="371"/>
    </location>
</feature>
<dbReference type="PANTHER" id="PTHR23043">
    <property type="entry name" value="HYPOXIA-INDUCIBLE FACTOR 1 ALPHA"/>
    <property type="match status" value="1"/>
</dbReference>
<protein>
    <recommendedName>
        <fullName evidence="8">PAS domain-containing protein</fullName>
    </recommendedName>
</protein>
<evidence type="ECO:0000256" key="3">
    <source>
        <dbReference type="ARBA" id="ARBA00023015"/>
    </source>
</evidence>
<evidence type="ECO:0000256" key="7">
    <source>
        <dbReference type="SAM" id="MobiDB-lite"/>
    </source>
</evidence>
<keyword evidence="6" id="KW-0539">Nucleus</keyword>
<dbReference type="Proteomes" id="UP001162164">
    <property type="component" value="Unassembled WGS sequence"/>
</dbReference>
<accession>A0ABQ9K816</accession>
<feature type="domain" description="PAS" evidence="8">
    <location>
        <begin position="24"/>
        <end position="84"/>
    </location>
</feature>
<evidence type="ECO:0000313" key="10">
    <source>
        <dbReference type="Proteomes" id="UP001162164"/>
    </source>
</evidence>
<keyword evidence="5" id="KW-0804">Transcription</keyword>
<evidence type="ECO:0000313" key="9">
    <source>
        <dbReference type="EMBL" id="KAJ8985763.1"/>
    </source>
</evidence>
<dbReference type="PROSITE" id="PS50112">
    <property type="entry name" value="PAS"/>
    <property type="match status" value="2"/>
</dbReference>
<evidence type="ECO:0000256" key="4">
    <source>
        <dbReference type="ARBA" id="ARBA00023125"/>
    </source>
</evidence>
<dbReference type="EMBL" id="JAPWTJ010000009">
    <property type="protein sequence ID" value="KAJ8985763.1"/>
    <property type="molecule type" value="Genomic_DNA"/>
</dbReference>
<dbReference type="InterPro" id="IPR035965">
    <property type="entry name" value="PAS-like_dom_sf"/>
</dbReference>
<reference evidence="9" key="1">
    <citation type="journal article" date="2023" name="Insect Mol. Biol.">
        <title>Genome sequencing provides insights into the evolution of gene families encoding plant cell wall-degrading enzymes in longhorned beetles.</title>
        <authorList>
            <person name="Shin N.R."/>
            <person name="Okamura Y."/>
            <person name="Kirsch R."/>
            <person name="Pauchet Y."/>
        </authorList>
    </citation>
    <scope>NUCLEOTIDE SEQUENCE</scope>
    <source>
        <strain evidence="9">MMC_N1</strain>
    </source>
</reference>
<comment type="subcellular location">
    <subcellularLocation>
        <location evidence="1">Nucleus</location>
    </subcellularLocation>
</comment>
<dbReference type="NCBIfam" id="TIGR00229">
    <property type="entry name" value="sensory_box"/>
    <property type="match status" value="1"/>
</dbReference>
<dbReference type="InterPro" id="IPR013655">
    <property type="entry name" value="PAS_fold_3"/>
</dbReference>
<dbReference type="Gene3D" id="3.30.450.20">
    <property type="entry name" value="PAS domain"/>
    <property type="match status" value="2"/>
</dbReference>
<dbReference type="InterPro" id="IPR000014">
    <property type="entry name" value="PAS"/>
</dbReference>
<organism evidence="9 10">
    <name type="scientific">Molorchus minor</name>
    <dbReference type="NCBI Taxonomy" id="1323400"/>
    <lineage>
        <taxon>Eukaryota</taxon>
        <taxon>Metazoa</taxon>
        <taxon>Ecdysozoa</taxon>
        <taxon>Arthropoda</taxon>
        <taxon>Hexapoda</taxon>
        <taxon>Insecta</taxon>
        <taxon>Pterygota</taxon>
        <taxon>Neoptera</taxon>
        <taxon>Endopterygota</taxon>
        <taxon>Coleoptera</taxon>
        <taxon>Polyphaga</taxon>
        <taxon>Cucujiformia</taxon>
        <taxon>Chrysomeloidea</taxon>
        <taxon>Cerambycidae</taxon>
        <taxon>Lamiinae</taxon>
        <taxon>Monochamini</taxon>
        <taxon>Molorchus</taxon>
    </lineage>
</organism>
<feature type="region of interest" description="Disordered" evidence="7">
    <location>
        <begin position="324"/>
        <end position="382"/>
    </location>
</feature>
<dbReference type="SMART" id="SM00091">
    <property type="entry name" value="PAS"/>
    <property type="match status" value="2"/>
</dbReference>
<dbReference type="InterPro" id="IPR001610">
    <property type="entry name" value="PAC"/>
</dbReference>
<dbReference type="CDD" id="cd00130">
    <property type="entry name" value="PAS"/>
    <property type="match status" value="2"/>
</dbReference>
<proteinExistence type="predicted"/>
<evidence type="ECO:0000256" key="6">
    <source>
        <dbReference type="ARBA" id="ARBA00023242"/>
    </source>
</evidence>
<keyword evidence="4" id="KW-0238">DNA-binding</keyword>
<evidence type="ECO:0000256" key="2">
    <source>
        <dbReference type="ARBA" id="ARBA00022737"/>
    </source>
</evidence>
<dbReference type="SMART" id="SM00086">
    <property type="entry name" value="PAC"/>
    <property type="match status" value="1"/>
</dbReference>
<gene>
    <name evidence="9" type="ORF">NQ317_014416</name>
</gene>
<comment type="caution">
    <text evidence="9">The sequence shown here is derived from an EMBL/GenBank/DDBJ whole genome shotgun (WGS) entry which is preliminary data.</text>
</comment>